<name>A0A3M7R751_BRAPC</name>
<evidence type="ECO:0000313" key="3">
    <source>
        <dbReference type="EMBL" id="RNA19224.1"/>
    </source>
</evidence>
<sequence>MSKYIEIKLNHEFLFSFLEKNAFKLMVLFPLSLLYCLKMIREYERAVIFRLGKCFRKVKGPGLFFILPCLDSYEKVDTRTVAFNVSRQEILTKDSVTVTVDAVVFFRIFDPYLAVNKIYNVQYGTKMLSASILRNILGARTLQEIVQKKEFLIRNIHGLLNVGTKEWGTVVERVEIKDVKLPVEIQKAMAVEAEATSEARALVITALGEKKASYMLKNAADSFIKNPISIQLRYLQTLSQIATENNSTIIFPIPIEFLN</sequence>
<protein>
    <submittedName>
        <fullName evidence="3">Erythrocyte band 7 integral membrane-like</fullName>
    </submittedName>
</protein>
<dbReference type="OrthoDB" id="2105077at2759"/>
<dbReference type="GO" id="GO:0009898">
    <property type="term" value="C:cytoplasmic side of plasma membrane"/>
    <property type="evidence" value="ECO:0007669"/>
    <property type="project" value="UniProtKB-ARBA"/>
</dbReference>
<keyword evidence="4" id="KW-1185">Reference proteome</keyword>
<dbReference type="Gene3D" id="6.10.250.2090">
    <property type="match status" value="1"/>
</dbReference>
<dbReference type="PANTHER" id="PTHR10264:SF19">
    <property type="entry name" value="AT06885P-RELATED"/>
    <property type="match status" value="1"/>
</dbReference>
<evidence type="ECO:0000259" key="2">
    <source>
        <dbReference type="SMART" id="SM00244"/>
    </source>
</evidence>
<dbReference type="Proteomes" id="UP000276133">
    <property type="component" value="Unassembled WGS sequence"/>
</dbReference>
<accession>A0A3M7R751</accession>
<reference evidence="3 4" key="1">
    <citation type="journal article" date="2018" name="Sci. Rep.">
        <title>Genomic signatures of local adaptation to the degree of environmental predictability in rotifers.</title>
        <authorList>
            <person name="Franch-Gras L."/>
            <person name="Hahn C."/>
            <person name="Garcia-Roger E.M."/>
            <person name="Carmona M.J."/>
            <person name="Serra M."/>
            <person name="Gomez A."/>
        </authorList>
    </citation>
    <scope>NUCLEOTIDE SEQUENCE [LARGE SCALE GENOMIC DNA]</scope>
    <source>
        <strain evidence="3">HYR1</strain>
    </source>
</reference>
<evidence type="ECO:0000313" key="4">
    <source>
        <dbReference type="Proteomes" id="UP000276133"/>
    </source>
</evidence>
<gene>
    <name evidence="3" type="ORF">BpHYR1_008815</name>
</gene>
<dbReference type="InterPro" id="IPR043202">
    <property type="entry name" value="Band-7_stomatin-like"/>
</dbReference>
<dbReference type="FunFam" id="3.30.479.30:FF:000004">
    <property type="entry name" value="Putative membrane protease family, stomatin"/>
    <property type="match status" value="1"/>
</dbReference>
<comment type="caution">
    <text evidence="3">The sequence shown here is derived from an EMBL/GenBank/DDBJ whole genome shotgun (WGS) entry which is preliminary data.</text>
</comment>
<dbReference type="InterPro" id="IPR036013">
    <property type="entry name" value="Band_7/SPFH_dom_sf"/>
</dbReference>
<organism evidence="3 4">
    <name type="scientific">Brachionus plicatilis</name>
    <name type="common">Marine rotifer</name>
    <name type="synonym">Brachionus muelleri</name>
    <dbReference type="NCBI Taxonomy" id="10195"/>
    <lineage>
        <taxon>Eukaryota</taxon>
        <taxon>Metazoa</taxon>
        <taxon>Spiralia</taxon>
        <taxon>Gnathifera</taxon>
        <taxon>Rotifera</taxon>
        <taxon>Eurotatoria</taxon>
        <taxon>Monogononta</taxon>
        <taxon>Pseudotrocha</taxon>
        <taxon>Ploima</taxon>
        <taxon>Brachionidae</taxon>
        <taxon>Brachionus</taxon>
    </lineage>
</organism>
<comment type="similarity">
    <text evidence="1">Belongs to the band 7/mec-2 family.</text>
</comment>
<dbReference type="Pfam" id="PF01145">
    <property type="entry name" value="Band_7"/>
    <property type="match status" value="1"/>
</dbReference>
<dbReference type="SUPFAM" id="SSF117892">
    <property type="entry name" value="Band 7/SPFH domain"/>
    <property type="match status" value="1"/>
</dbReference>
<dbReference type="InterPro" id="IPR001972">
    <property type="entry name" value="Stomatin_HflK_fam"/>
</dbReference>
<evidence type="ECO:0000256" key="1">
    <source>
        <dbReference type="ARBA" id="ARBA00008164"/>
    </source>
</evidence>
<dbReference type="PRINTS" id="PR00721">
    <property type="entry name" value="STOMATIN"/>
</dbReference>
<dbReference type="Gene3D" id="3.30.479.30">
    <property type="entry name" value="Band 7 domain"/>
    <property type="match status" value="1"/>
</dbReference>
<dbReference type="SMART" id="SM00244">
    <property type="entry name" value="PHB"/>
    <property type="match status" value="1"/>
</dbReference>
<dbReference type="EMBL" id="REGN01004084">
    <property type="protein sequence ID" value="RNA19224.1"/>
    <property type="molecule type" value="Genomic_DNA"/>
</dbReference>
<dbReference type="InterPro" id="IPR001107">
    <property type="entry name" value="Band_7"/>
</dbReference>
<dbReference type="AlphaFoldDB" id="A0A3M7R751"/>
<feature type="domain" description="Band 7" evidence="2">
    <location>
        <begin position="35"/>
        <end position="193"/>
    </location>
</feature>
<dbReference type="PANTHER" id="PTHR10264">
    <property type="entry name" value="BAND 7 PROTEIN-RELATED"/>
    <property type="match status" value="1"/>
</dbReference>
<proteinExistence type="inferred from homology"/>